<gene>
    <name evidence="2" type="ORF">GUJ93_ZPchr0001g32670</name>
</gene>
<name>A0A8J5RPH6_ZIZPA</name>
<proteinExistence type="predicted"/>
<evidence type="ECO:0000313" key="2">
    <source>
        <dbReference type="EMBL" id="KAG8051412.1"/>
    </source>
</evidence>
<reference evidence="2" key="1">
    <citation type="journal article" date="2021" name="bioRxiv">
        <title>Whole Genome Assembly and Annotation of Northern Wild Rice, Zizania palustris L., Supports a Whole Genome Duplication in the Zizania Genus.</title>
        <authorList>
            <person name="Haas M."/>
            <person name="Kono T."/>
            <person name="Macchietto M."/>
            <person name="Millas R."/>
            <person name="McGilp L."/>
            <person name="Shao M."/>
            <person name="Duquette J."/>
            <person name="Hirsch C.N."/>
            <person name="Kimball J."/>
        </authorList>
    </citation>
    <scope>NUCLEOTIDE SEQUENCE</scope>
    <source>
        <tissue evidence="2">Fresh leaf tissue</tissue>
    </source>
</reference>
<feature type="chain" id="PRO_5035280173" evidence="1">
    <location>
        <begin position="16"/>
        <end position="101"/>
    </location>
</feature>
<dbReference type="EMBL" id="JAAALK010000288">
    <property type="protein sequence ID" value="KAG8051412.1"/>
    <property type="molecule type" value="Genomic_DNA"/>
</dbReference>
<evidence type="ECO:0000313" key="3">
    <source>
        <dbReference type="Proteomes" id="UP000729402"/>
    </source>
</evidence>
<keyword evidence="3" id="KW-1185">Reference proteome</keyword>
<keyword evidence="1" id="KW-0732">Signal</keyword>
<sequence>MLLLVLGSLAIVAQGGRTTYAVDESVKPAATGGDDKPSGLADFVPENNCYSTSVCLIVTPPCYKCIVGSETNEFRMKDDCQKTCPFPGVAATGRLVTYHSS</sequence>
<dbReference type="Proteomes" id="UP000729402">
    <property type="component" value="Unassembled WGS sequence"/>
</dbReference>
<feature type="signal peptide" evidence="1">
    <location>
        <begin position="1"/>
        <end position="15"/>
    </location>
</feature>
<dbReference type="AlphaFoldDB" id="A0A8J5RPH6"/>
<protein>
    <submittedName>
        <fullName evidence="2">Uncharacterized protein</fullName>
    </submittedName>
</protein>
<comment type="caution">
    <text evidence="2">The sequence shown here is derived from an EMBL/GenBank/DDBJ whole genome shotgun (WGS) entry which is preliminary data.</text>
</comment>
<organism evidence="2 3">
    <name type="scientific">Zizania palustris</name>
    <name type="common">Northern wild rice</name>
    <dbReference type="NCBI Taxonomy" id="103762"/>
    <lineage>
        <taxon>Eukaryota</taxon>
        <taxon>Viridiplantae</taxon>
        <taxon>Streptophyta</taxon>
        <taxon>Embryophyta</taxon>
        <taxon>Tracheophyta</taxon>
        <taxon>Spermatophyta</taxon>
        <taxon>Magnoliopsida</taxon>
        <taxon>Liliopsida</taxon>
        <taxon>Poales</taxon>
        <taxon>Poaceae</taxon>
        <taxon>BOP clade</taxon>
        <taxon>Oryzoideae</taxon>
        <taxon>Oryzeae</taxon>
        <taxon>Zizaniinae</taxon>
        <taxon>Zizania</taxon>
    </lineage>
</organism>
<accession>A0A8J5RPH6</accession>
<evidence type="ECO:0000256" key="1">
    <source>
        <dbReference type="SAM" id="SignalP"/>
    </source>
</evidence>
<reference evidence="2" key="2">
    <citation type="submission" date="2021-02" db="EMBL/GenBank/DDBJ databases">
        <authorList>
            <person name="Kimball J.A."/>
            <person name="Haas M.W."/>
            <person name="Macchietto M."/>
            <person name="Kono T."/>
            <person name="Duquette J."/>
            <person name="Shao M."/>
        </authorList>
    </citation>
    <scope>NUCLEOTIDE SEQUENCE</scope>
    <source>
        <tissue evidence="2">Fresh leaf tissue</tissue>
    </source>
</reference>